<dbReference type="AlphaFoldDB" id="A0AAE4R5F7"/>
<evidence type="ECO:0000256" key="6">
    <source>
        <dbReference type="ARBA" id="ARBA00047473"/>
    </source>
</evidence>
<protein>
    <recommendedName>
        <fullName evidence="3 7">UDP-glucose 6-dehydrogenase</fullName>
        <ecNumber evidence="3 7">1.1.1.22</ecNumber>
    </recommendedName>
</protein>
<name>A0AAE4R5F7_9ACTN</name>
<evidence type="ECO:0000256" key="2">
    <source>
        <dbReference type="ARBA" id="ARBA00006601"/>
    </source>
</evidence>
<dbReference type="InterPro" id="IPR028357">
    <property type="entry name" value="UDPglc_DH_bac"/>
</dbReference>
<dbReference type="Pfam" id="PF00984">
    <property type="entry name" value="UDPG_MGDP_dh"/>
    <property type="match status" value="1"/>
</dbReference>
<keyword evidence="14" id="KW-1185">Reference proteome</keyword>
<feature type="binding site" evidence="10">
    <location>
        <position position="30"/>
    </location>
    <ligand>
        <name>NAD(+)</name>
        <dbReference type="ChEBI" id="CHEBI:57540"/>
    </ligand>
</feature>
<accession>A0AAE4R5F7</accession>
<feature type="binding site" evidence="9">
    <location>
        <position position="338"/>
    </location>
    <ligand>
        <name>substrate</name>
    </ligand>
</feature>
<reference evidence="13 14" key="1">
    <citation type="submission" date="2023-10" db="EMBL/GenBank/DDBJ databases">
        <title>Development of a sustainable strategy for remediation of hydrocarbon-contaminated territories based on the waste exchange concept.</title>
        <authorList>
            <person name="Krivoruchko A."/>
        </authorList>
    </citation>
    <scope>NUCLEOTIDE SEQUENCE</scope>
    <source>
        <strain evidence="12 14">IEGM 1266</strain>
        <strain evidence="13">IEGM 1279</strain>
    </source>
</reference>
<evidence type="ECO:0000313" key="14">
    <source>
        <dbReference type="Proteomes" id="UP001185779"/>
    </source>
</evidence>
<feature type="binding site" evidence="10">
    <location>
        <position position="86"/>
    </location>
    <ligand>
        <name>NAD(+)</name>
        <dbReference type="ChEBI" id="CHEBI:57540"/>
    </ligand>
</feature>
<comment type="catalytic activity">
    <reaction evidence="6 7">
        <text>UDP-alpha-D-glucose + 2 NAD(+) + H2O = UDP-alpha-D-glucuronate + 2 NADH + 3 H(+)</text>
        <dbReference type="Rhea" id="RHEA:23596"/>
        <dbReference type="ChEBI" id="CHEBI:15377"/>
        <dbReference type="ChEBI" id="CHEBI:15378"/>
        <dbReference type="ChEBI" id="CHEBI:57540"/>
        <dbReference type="ChEBI" id="CHEBI:57945"/>
        <dbReference type="ChEBI" id="CHEBI:58052"/>
        <dbReference type="ChEBI" id="CHEBI:58885"/>
        <dbReference type="EC" id="1.1.1.22"/>
    </reaction>
</comment>
<evidence type="ECO:0000259" key="11">
    <source>
        <dbReference type="SMART" id="SM00984"/>
    </source>
</evidence>
<comment type="pathway">
    <text evidence="1">Nucleotide-sugar biosynthesis; UDP-alpha-D-glucuronate biosynthesis; UDP-alpha-D-glucuronate from UDP-alpha-D-glucose: step 1/1.</text>
</comment>
<evidence type="ECO:0000256" key="7">
    <source>
        <dbReference type="PIRNR" id="PIRNR000124"/>
    </source>
</evidence>
<feature type="binding site" evidence="10">
    <location>
        <position position="122"/>
    </location>
    <ligand>
        <name>NAD(+)</name>
        <dbReference type="ChEBI" id="CHEBI:57540"/>
    </ligand>
</feature>
<gene>
    <name evidence="12" type="ORF">R3P94_19080</name>
    <name evidence="13" type="ORF">R3Q15_17490</name>
</gene>
<dbReference type="NCBIfam" id="TIGR03026">
    <property type="entry name" value="NDP-sugDHase"/>
    <property type="match status" value="1"/>
</dbReference>
<feature type="binding site" evidence="9">
    <location>
        <position position="219"/>
    </location>
    <ligand>
        <name>substrate</name>
    </ligand>
</feature>
<evidence type="ECO:0000256" key="9">
    <source>
        <dbReference type="PIRSR" id="PIRSR500134-2"/>
    </source>
</evidence>
<feature type="binding site" evidence="10">
    <location>
        <position position="345"/>
    </location>
    <ligand>
        <name>NAD(+)</name>
        <dbReference type="ChEBI" id="CHEBI:57540"/>
    </ligand>
</feature>
<dbReference type="Pfam" id="PF03721">
    <property type="entry name" value="UDPG_MGDP_dh_N"/>
    <property type="match status" value="1"/>
</dbReference>
<dbReference type="Gene3D" id="3.40.50.720">
    <property type="entry name" value="NAD(P)-binding Rossmann-like Domain"/>
    <property type="match status" value="2"/>
</dbReference>
<dbReference type="RefSeq" id="WP_024497372.1">
    <property type="nucleotide sequence ID" value="NZ_CP091855.1"/>
</dbReference>
<evidence type="ECO:0000256" key="8">
    <source>
        <dbReference type="PIRSR" id="PIRSR500134-1"/>
    </source>
</evidence>
<evidence type="ECO:0000313" key="13">
    <source>
        <dbReference type="EMBL" id="MDV6313658.1"/>
    </source>
</evidence>
<dbReference type="Proteomes" id="UP001185922">
    <property type="component" value="Unassembled WGS sequence"/>
</dbReference>
<evidence type="ECO:0000256" key="4">
    <source>
        <dbReference type="ARBA" id="ARBA00023002"/>
    </source>
</evidence>
<dbReference type="InterPro" id="IPR014027">
    <property type="entry name" value="UDP-Glc/GDP-Man_DH_C"/>
</dbReference>
<dbReference type="InterPro" id="IPR001732">
    <property type="entry name" value="UDP-Glc/GDP-Man_DH_N"/>
</dbReference>
<dbReference type="EMBL" id="JAWLKI010000026">
    <property type="protein sequence ID" value="MDV6309378.1"/>
    <property type="molecule type" value="Genomic_DNA"/>
</dbReference>
<feature type="binding site" evidence="9">
    <location>
        <begin position="153"/>
        <end position="156"/>
    </location>
    <ligand>
        <name>substrate</name>
    </ligand>
</feature>
<organism evidence="13 15">
    <name type="scientific">Gordonia amicalis</name>
    <dbReference type="NCBI Taxonomy" id="89053"/>
    <lineage>
        <taxon>Bacteria</taxon>
        <taxon>Bacillati</taxon>
        <taxon>Actinomycetota</taxon>
        <taxon>Actinomycetes</taxon>
        <taxon>Mycobacteriales</taxon>
        <taxon>Gordoniaceae</taxon>
        <taxon>Gordonia</taxon>
    </lineage>
</organism>
<dbReference type="SMART" id="SM00984">
    <property type="entry name" value="UDPG_MGDP_dh_C"/>
    <property type="match status" value="1"/>
</dbReference>
<feature type="binding site" evidence="10">
    <location>
        <position position="35"/>
    </location>
    <ligand>
        <name>NAD(+)</name>
        <dbReference type="ChEBI" id="CHEBI:57540"/>
    </ligand>
</feature>
<dbReference type="SUPFAM" id="SSF51735">
    <property type="entry name" value="NAD(P)-binding Rossmann-fold domains"/>
    <property type="match status" value="1"/>
</dbReference>
<dbReference type="EC" id="1.1.1.22" evidence="3 7"/>
<dbReference type="Proteomes" id="UP001185779">
    <property type="component" value="Unassembled WGS sequence"/>
</dbReference>
<dbReference type="InterPro" id="IPR036220">
    <property type="entry name" value="UDP-Glc/GDP-Man_DH_C_sf"/>
</dbReference>
<dbReference type="PIRSF" id="PIRSF500134">
    <property type="entry name" value="UDPglc_DH_bac"/>
    <property type="match status" value="1"/>
</dbReference>
<feature type="binding site" evidence="10">
    <location>
        <position position="278"/>
    </location>
    <ligand>
        <name>NAD(+)</name>
        <dbReference type="ChEBI" id="CHEBI:57540"/>
    </ligand>
</feature>
<feature type="binding site" evidence="9">
    <location>
        <position position="272"/>
    </location>
    <ligand>
        <name>substrate</name>
    </ligand>
</feature>
<keyword evidence="5 7" id="KW-0520">NAD</keyword>
<dbReference type="PIRSF" id="PIRSF000124">
    <property type="entry name" value="UDPglc_GDPman_dh"/>
    <property type="match status" value="1"/>
</dbReference>
<evidence type="ECO:0000313" key="15">
    <source>
        <dbReference type="Proteomes" id="UP001185922"/>
    </source>
</evidence>
<keyword evidence="4 7" id="KW-0560">Oxidoreductase</keyword>
<dbReference type="PANTHER" id="PTHR43750">
    <property type="entry name" value="UDP-GLUCOSE 6-DEHYDROGENASE TUAD"/>
    <property type="match status" value="1"/>
</dbReference>
<feature type="binding site" evidence="10">
    <location>
        <position position="156"/>
    </location>
    <ligand>
        <name>NAD(+)</name>
        <dbReference type="ChEBI" id="CHEBI:57540"/>
    </ligand>
</feature>
<dbReference type="InterPro" id="IPR008927">
    <property type="entry name" value="6-PGluconate_DH-like_C_sf"/>
</dbReference>
<dbReference type="GeneID" id="77170054"/>
<feature type="domain" description="UDP-glucose/GDP-mannose dehydrogenase C-terminal" evidence="11">
    <location>
        <begin position="331"/>
        <end position="432"/>
    </location>
</feature>
<dbReference type="PANTHER" id="PTHR43750:SF3">
    <property type="entry name" value="UDP-GLUCOSE 6-DEHYDROGENASE TUAD"/>
    <property type="match status" value="1"/>
</dbReference>
<dbReference type="InterPro" id="IPR017476">
    <property type="entry name" value="UDP-Glc/GDP-Man"/>
</dbReference>
<dbReference type="EMBL" id="JAWLKH010000021">
    <property type="protein sequence ID" value="MDV6313658.1"/>
    <property type="molecule type" value="Genomic_DNA"/>
</dbReference>
<dbReference type="SUPFAM" id="SSF48179">
    <property type="entry name" value="6-phosphogluconate dehydrogenase C-terminal domain-like"/>
    <property type="match status" value="1"/>
</dbReference>
<dbReference type="GO" id="GO:0003979">
    <property type="term" value="F:UDP-glucose 6-dehydrogenase activity"/>
    <property type="evidence" value="ECO:0007669"/>
    <property type="project" value="UniProtKB-EC"/>
</dbReference>
<dbReference type="InterPro" id="IPR036291">
    <property type="entry name" value="NAD(P)-bd_dom_sf"/>
</dbReference>
<proteinExistence type="inferred from homology"/>
<dbReference type="InterPro" id="IPR014026">
    <property type="entry name" value="UDP-Glc/GDP-Man_DH_dimer"/>
</dbReference>
<evidence type="ECO:0000256" key="10">
    <source>
        <dbReference type="PIRSR" id="PIRSR500134-3"/>
    </source>
</evidence>
<evidence type="ECO:0000313" key="12">
    <source>
        <dbReference type="EMBL" id="MDV6309378.1"/>
    </source>
</evidence>
<dbReference type="Pfam" id="PF03720">
    <property type="entry name" value="UDPG_MGDP_dh_C"/>
    <property type="match status" value="1"/>
</dbReference>
<sequence length="478" mass="50803">MKLTVIGCGYLGATHAACMAELGHDVVGIDIDPRKVERLQAGDVPFFEPGLSDILRRNLDAGRLRFTTDHSIAADHASVHFIGVGTPQEDRGHRADLSHVHAAVDTLVPTLRGQHVLIGKSTVPVGTCEELSQRISRLSAPGADVELSWSPEFLREGFAVEDTLSPDRLVLGAGRLVDDPQAAPAVSLAGEVVRDIYREVLETGVPLIETDWATAELVKVSANAFLATKISFINAMSELCEIAGADVGTLADAMGHDPRIGRRFLNAGLGFGGGCLPKDIRALTARADEMGAPRAVGFLREVDAINMRRRSAAAELVAEALGGEALGRNVAVLGSAFKPESDDVRDSPALAVAGRLALDGASVTVFDPQAMGNSRRVQPTLGYAASAREACDRADVVVIATEWAEFVHMSPDELAPVVRHKRIVDTRRCLDPQAWRDAGWDYRALGGPVPARKIGTTSSFTQVNGASSKAVPRVDVLG</sequence>
<dbReference type="GO" id="GO:0051287">
    <property type="term" value="F:NAD binding"/>
    <property type="evidence" value="ECO:0007669"/>
    <property type="project" value="InterPro"/>
</dbReference>
<dbReference type="SUPFAM" id="SSF52413">
    <property type="entry name" value="UDP-glucose/GDP-mannose dehydrogenase C-terminal domain"/>
    <property type="match status" value="1"/>
</dbReference>
<evidence type="ECO:0000256" key="5">
    <source>
        <dbReference type="ARBA" id="ARBA00023027"/>
    </source>
</evidence>
<dbReference type="Gene3D" id="1.20.5.100">
    <property type="entry name" value="Cytochrome c1, transmembrane anchor, C-terminal"/>
    <property type="match status" value="1"/>
</dbReference>
<comment type="caution">
    <text evidence="13">The sequence shown here is derived from an EMBL/GenBank/DDBJ whole genome shotgun (WGS) entry which is preliminary data.</text>
</comment>
<evidence type="ECO:0000256" key="3">
    <source>
        <dbReference type="ARBA" id="ARBA00012954"/>
    </source>
</evidence>
<comment type="similarity">
    <text evidence="2 7">Belongs to the UDP-glucose/GDP-mannose dehydrogenase family.</text>
</comment>
<evidence type="ECO:0000256" key="1">
    <source>
        <dbReference type="ARBA" id="ARBA00004701"/>
    </source>
</evidence>
<dbReference type="GO" id="GO:0000271">
    <property type="term" value="P:polysaccharide biosynthetic process"/>
    <property type="evidence" value="ECO:0007669"/>
    <property type="project" value="InterPro"/>
</dbReference>
<feature type="active site" description="Nucleophile" evidence="8">
    <location>
        <position position="275"/>
    </location>
</feature>
<feature type="binding site" evidence="9">
    <location>
        <begin position="264"/>
        <end position="268"/>
    </location>
    <ligand>
        <name>substrate</name>
    </ligand>
</feature>